<dbReference type="SUPFAM" id="SSF81383">
    <property type="entry name" value="F-box domain"/>
    <property type="match status" value="1"/>
</dbReference>
<comment type="subcellular location">
    <subcellularLocation>
        <location evidence="1">Cytoplasm</location>
        <location evidence="1">Cytoskeleton</location>
        <location evidence="1">Cilium axoneme</location>
    </subcellularLocation>
</comment>
<reference evidence="3" key="1">
    <citation type="journal article" date="2020" name="bioRxiv">
        <title>Comparative genomics of Chlamydomonas.</title>
        <authorList>
            <person name="Craig R.J."/>
            <person name="Hasan A.R."/>
            <person name="Ness R.W."/>
            <person name="Keightley P.D."/>
        </authorList>
    </citation>
    <scope>NUCLEOTIDE SEQUENCE</scope>
    <source>
        <strain evidence="3">CCAP 11/70</strain>
    </source>
</reference>
<dbReference type="EMBL" id="JAEHOE010000088">
    <property type="protein sequence ID" value="KAG2488083.1"/>
    <property type="molecule type" value="Genomic_DNA"/>
</dbReference>
<dbReference type="Proteomes" id="UP000612055">
    <property type="component" value="Unassembled WGS sequence"/>
</dbReference>
<name>A0A836BUK6_9CHLO</name>
<accession>A0A836BUK6</accession>
<dbReference type="InterPro" id="IPR006553">
    <property type="entry name" value="Leu-rich_rpt_Cys-con_subtyp"/>
</dbReference>
<dbReference type="InterPro" id="IPR032675">
    <property type="entry name" value="LRR_dom_sf"/>
</dbReference>
<sequence length="514" mass="51983">MSALTETAGPRASETSAGVEATASLPPLCRLHDSLLERVLVLLDIQSRERVAATCKRLQSASASHPARAVDLAGNAEVCRRYIERAKGAICTITSQRHQERTACDATSARRFSTGLRCTQVVPYTSGPAALRLAACLPSLQHLALHEATSCLGGMTDEFATAVAQHCPLLSSLEVHFTRYSLPSEFFTDAGMLALAERCPRLARISLANCGAITDRSLYAIASHCRSLTSLALGGYHELITDYGTVVLFQASSSLTDVSLSGKLRRVTDASAEALAQHSGGALREVKLTRSMGDGALAALAAHCRVLRKVDCGKCDPSALTAGGVAALLATLTSPGAAAATPSPPASPPLASAGSRDPSPSRSSPGYIDGGAACVRVVLPHGVKAAEVVQLGVALAAAGRAGGGADPDAAARWRAVVPPPPARAPGGRPVPAVTVTGGPAATSGAKAGREPSGAMYVGGGTAGSPRGRPAGPSPEEVIVLMPSGAAAGVAKAWAQGAAPLWVPAGTPLAVPPGA</sequence>
<dbReference type="Gene3D" id="3.80.10.10">
    <property type="entry name" value="Ribonuclease Inhibitor"/>
    <property type="match status" value="1"/>
</dbReference>
<dbReference type="InterPro" id="IPR036047">
    <property type="entry name" value="F-box-like_dom_sf"/>
</dbReference>
<dbReference type="AlphaFoldDB" id="A0A836BUK6"/>
<dbReference type="OrthoDB" id="423607at2759"/>
<comment type="caution">
    <text evidence="3">The sequence shown here is derived from an EMBL/GenBank/DDBJ whole genome shotgun (WGS) entry which is preliminary data.</text>
</comment>
<dbReference type="GO" id="GO:0019005">
    <property type="term" value="C:SCF ubiquitin ligase complex"/>
    <property type="evidence" value="ECO:0007669"/>
    <property type="project" value="TreeGrafter"/>
</dbReference>
<proteinExistence type="predicted"/>
<feature type="region of interest" description="Disordered" evidence="2">
    <location>
        <begin position="336"/>
        <end position="366"/>
    </location>
</feature>
<dbReference type="SMART" id="SM00367">
    <property type="entry name" value="LRR_CC"/>
    <property type="match status" value="4"/>
</dbReference>
<evidence type="ECO:0008006" key="5">
    <source>
        <dbReference type="Google" id="ProtNLM"/>
    </source>
</evidence>
<organism evidence="3 4">
    <name type="scientific">Edaphochlamys debaryana</name>
    <dbReference type="NCBI Taxonomy" id="47281"/>
    <lineage>
        <taxon>Eukaryota</taxon>
        <taxon>Viridiplantae</taxon>
        <taxon>Chlorophyta</taxon>
        <taxon>core chlorophytes</taxon>
        <taxon>Chlorophyceae</taxon>
        <taxon>CS clade</taxon>
        <taxon>Chlamydomonadales</taxon>
        <taxon>Chlamydomonadales incertae sedis</taxon>
        <taxon>Edaphochlamys</taxon>
    </lineage>
</organism>
<keyword evidence="4" id="KW-1185">Reference proteome</keyword>
<dbReference type="PANTHER" id="PTHR13318">
    <property type="entry name" value="PARTNER OF PAIRED, ISOFORM B-RELATED"/>
    <property type="match status" value="1"/>
</dbReference>
<evidence type="ECO:0000313" key="3">
    <source>
        <dbReference type="EMBL" id="KAG2488083.1"/>
    </source>
</evidence>
<feature type="compositionally biased region" description="Low complexity" evidence="2">
    <location>
        <begin position="349"/>
        <end position="366"/>
    </location>
</feature>
<evidence type="ECO:0000313" key="4">
    <source>
        <dbReference type="Proteomes" id="UP000612055"/>
    </source>
</evidence>
<evidence type="ECO:0000256" key="2">
    <source>
        <dbReference type="SAM" id="MobiDB-lite"/>
    </source>
</evidence>
<protein>
    <recommendedName>
        <fullName evidence="5">F-box domain-containing protein</fullName>
    </recommendedName>
</protein>
<dbReference type="SUPFAM" id="SSF52047">
    <property type="entry name" value="RNI-like"/>
    <property type="match status" value="1"/>
</dbReference>
<gene>
    <name evidence="3" type="ORF">HYH03_013386</name>
</gene>
<evidence type="ECO:0000256" key="1">
    <source>
        <dbReference type="ARBA" id="ARBA00004430"/>
    </source>
</evidence>
<dbReference type="GO" id="GO:0005930">
    <property type="term" value="C:axoneme"/>
    <property type="evidence" value="ECO:0007669"/>
    <property type="project" value="UniProtKB-SubCell"/>
</dbReference>
<dbReference type="GO" id="GO:0031146">
    <property type="term" value="P:SCF-dependent proteasomal ubiquitin-dependent protein catabolic process"/>
    <property type="evidence" value="ECO:0007669"/>
    <property type="project" value="TreeGrafter"/>
</dbReference>